<sequence>MRSIIPRKYGPLTALIIILTLAAVTNSFKILILYPTPSFSHQRPIMALTERLIKEGHELFVVTPNPVSDLKDHVNYTLADLSFAYDEREDQKNGVPQYQRQLSKWKTATITRAMMKLIQLQLRSREFLNFQKHLESEKIKLDVVIVQSYLLPYLAPIASILATNAPIIAVSSFSSDLIGENFLGSKMHLSFSPSTFGHYTDKMNLWQKIENWFSHTYIKSSIRRTVEDSARQFFQEIYGPGGERLVDFWWVNVSITLLTSNSLYYSPRLLSPNVIQTGPLHIKPPKQLPKDLQEWLDGAEKGVIYFSLGSNLKSTSLPQDVLKNFLKFFRELPVGYRVLWKWESGGQIPGQCDNILTQRWMPQDSVLAHPKVKVFITQGGLQSFQEAVHYGVPTVGIPWFVDQNCVTAKMVDAKVGVKLSPQDIHSFEKIKAGIEAMLHDEKYRKNMRRLSAISRDFTSQAMDKAVFWIEHVARHGGASHLRPAIADSSLFEFLCLDIISVILLSCFISLYGFFSIVRVVITYLRKNFSGKIKGA</sequence>
<protein>
    <recommendedName>
        <fullName evidence="12">UDP-glucuronosyltransferase</fullName>
        <ecNumber evidence="12">2.4.1.17</ecNumber>
    </recommendedName>
</protein>
<evidence type="ECO:0000256" key="3">
    <source>
        <dbReference type="ARBA" id="ARBA00022676"/>
    </source>
</evidence>
<dbReference type="Proteomes" id="UP001152759">
    <property type="component" value="Chromosome 9"/>
</dbReference>
<keyword evidence="6" id="KW-0256">Endoplasmic reticulum</keyword>
<dbReference type="GO" id="GO:0005783">
    <property type="term" value="C:endoplasmic reticulum"/>
    <property type="evidence" value="ECO:0007669"/>
    <property type="project" value="UniProtKB-SubCell"/>
</dbReference>
<evidence type="ECO:0000256" key="4">
    <source>
        <dbReference type="ARBA" id="ARBA00022679"/>
    </source>
</evidence>
<keyword evidence="3 11" id="KW-0328">Glycosyltransferase</keyword>
<dbReference type="PROSITE" id="PS00375">
    <property type="entry name" value="UDPGT"/>
    <property type="match status" value="1"/>
</dbReference>
<feature type="transmembrane region" description="Helical" evidence="12">
    <location>
        <begin position="12"/>
        <end position="34"/>
    </location>
</feature>
<organism evidence="13 14">
    <name type="scientific">Bemisia tabaci</name>
    <name type="common">Sweetpotato whitefly</name>
    <name type="synonym">Aleurodes tabaci</name>
    <dbReference type="NCBI Taxonomy" id="7038"/>
    <lineage>
        <taxon>Eukaryota</taxon>
        <taxon>Metazoa</taxon>
        <taxon>Ecdysozoa</taxon>
        <taxon>Arthropoda</taxon>
        <taxon>Hexapoda</taxon>
        <taxon>Insecta</taxon>
        <taxon>Pterygota</taxon>
        <taxon>Neoptera</taxon>
        <taxon>Paraneoptera</taxon>
        <taxon>Hemiptera</taxon>
        <taxon>Sternorrhyncha</taxon>
        <taxon>Aleyrodoidea</taxon>
        <taxon>Aleyrodidae</taxon>
        <taxon>Aleyrodinae</taxon>
        <taxon>Bemisia</taxon>
    </lineage>
</organism>
<keyword evidence="14" id="KW-1185">Reference proteome</keyword>
<evidence type="ECO:0000256" key="8">
    <source>
        <dbReference type="ARBA" id="ARBA00023136"/>
    </source>
</evidence>
<comment type="catalytic activity">
    <reaction evidence="12">
        <text>glucuronate acceptor + UDP-alpha-D-glucuronate = acceptor beta-D-glucuronoside + UDP + H(+)</text>
        <dbReference type="Rhea" id="RHEA:21032"/>
        <dbReference type="ChEBI" id="CHEBI:15378"/>
        <dbReference type="ChEBI" id="CHEBI:58052"/>
        <dbReference type="ChEBI" id="CHEBI:58223"/>
        <dbReference type="ChEBI" id="CHEBI:132367"/>
        <dbReference type="ChEBI" id="CHEBI:132368"/>
        <dbReference type="EC" id="2.4.1.17"/>
    </reaction>
</comment>
<dbReference type="PANTHER" id="PTHR48043">
    <property type="entry name" value="EG:EG0003.4 PROTEIN-RELATED"/>
    <property type="match status" value="1"/>
</dbReference>
<evidence type="ECO:0000256" key="9">
    <source>
        <dbReference type="ARBA" id="ARBA00023180"/>
    </source>
</evidence>
<comment type="caution">
    <text evidence="12">Lacks conserved residue(s) required for the propagation of feature annotation.</text>
</comment>
<keyword evidence="5 12" id="KW-0812">Transmembrane</keyword>
<keyword evidence="9" id="KW-0325">Glycoprotein</keyword>
<dbReference type="Gene3D" id="3.40.50.2000">
    <property type="entry name" value="Glycogen Phosphorylase B"/>
    <property type="match status" value="1"/>
</dbReference>
<name>A0A9P0AJL4_BEMTA</name>
<dbReference type="AlphaFoldDB" id="A0A9P0AJL4"/>
<evidence type="ECO:0000256" key="6">
    <source>
        <dbReference type="ARBA" id="ARBA00022824"/>
    </source>
</evidence>
<evidence type="ECO:0000256" key="5">
    <source>
        <dbReference type="ARBA" id="ARBA00022692"/>
    </source>
</evidence>
<dbReference type="EMBL" id="OU963870">
    <property type="protein sequence ID" value="CAH0395983.1"/>
    <property type="molecule type" value="Genomic_DNA"/>
</dbReference>
<evidence type="ECO:0000256" key="1">
    <source>
        <dbReference type="ARBA" id="ARBA00004240"/>
    </source>
</evidence>
<dbReference type="CDD" id="cd03784">
    <property type="entry name" value="GT1_Gtf-like"/>
    <property type="match status" value="1"/>
</dbReference>
<evidence type="ECO:0000256" key="10">
    <source>
        <dbReference type="ARBA" id="ARBA00046288"/>
    </source>
</evidence>
<keyword evidence="4 11" id="KW-0808">Transferase</keyword>
<dbReference type="EC" id="2.4.1.17" evidence="12"/>
<dbReference type="FunFam" id="3.40.50.2000:FF:000050">
    <property type="entry name" value="UDP-glucuronosyltransferase"/>
    <property type="match status" value="1"/>
</dbReference>
<accession>A0A9P0AJL4</accession>
<evidence type="ECO:0000313" key="14">
    <source>
        <dbReference type="Proteomes" id="UP001152759"/>
    </source>
</evidence>
<evidence type="ECO:0000313" key="13">
    <source>
        <dbReference type="EMBL" id="CAH0395983.1"/>
    </source>
</evidence>
<evidence type="ECO:0000256" key="7">
    <source>
        <dbReference type="ARBA" id="ARBA00022989"/>
    </source>
</evidence>
<dbReference type="PANTHER" id="PTHR48043:SF159">
    <property type="entry name" value="EG:EG0003.4 PROTEIN-RELATED"/>
    <property type="match status" value="1"/>
</dbReference>
<gene>
    <name evidence="13" type="ORF">BEMITA_LOCUS14103</name>
</gene>
<keyword evidence="7 12" id="KW-1133">Transmembrane helix</keyword>
<dbReference type="SUPFAM" id="SSF53756">
    <property type="entry name" value="UDP-Glycosyltransferase/glycogen phosphorylase"/>
    <property type="match status" value="1"/>
</dbReference>
<evidence type="ECO:0000256" key="12">
    <source>
        <dbReference type="RuleBase" id="RU362059"/>
    </source>
</evidence>
<dbReference type="InterPro" id="IPR002213">
    <property type="entry name" value="UDP_glucos_trans"/>
</dbReference>
<evidence type="ECO:0000256" key="2">
    <source>
        <dbReference type="ARBA" id="ARBA00009995"/>
    </source>
</evidence>
<keyword evidence="8 12" id="KW-0472">Membrane</keyword>
<reference evidence="13" key="1">
    <citation type="submission" date="2021-12" db="EMBL/GenBank/DDBJ databases">
        <authorList>
            <person name="King R."/>
        </authorList>
    </citation>
    <scope>NUCLEOTIDE SEQUENCE</scope>
</reference>
<proteinExistence type="inferred from homology"/>
<dbReference type="Pfam" id="PF00201">
    <property type="entry name" value="UDPGT"/>
    <property type="match status" value="1"/>
</dbReference>
<feature type="transmembrane region" description="Helical" evidence="12">
    <location>
        <begin position="498"/>
        <end position="521"/>
    </location>
</feature>
<dbReference type="GO" id="GO:0015020">
    <property type="term" value="F:glucuronosyltransferase activity"/>
    <property type="evidence" value="ECO:0007669"/>
    <property type="project" value="UniProtKB-EC"/>
</dbReference>
<dbReference type="InterPro" id="IPR050271">
    <property type="entry name" value="UDP-glycosyltransferase"/>
</dbReference>
<comment type="similarity">
    <text evidence="2 11">Belongs to the UDP-glycosyltransferase family.</text>
</comment>
<evidence type="ECO:0000256" key="11">
    <source>
        <dbReference type="RuleBase" id="RU003718"/>
    </source>
</evidence>
<dbReference type="GO" id="GO:0016020">
    <property type="term" value="C:membrane"/>
    <property type="evidence" value="ECO:0007669"/>
    <property type="project" value="UniProtKB-SubCell"/>
</dbReference>
<dbReference type="InterPro" id="IPR035595">
    <property type="entry name" value="UDP_glycos_trans_CS"/>
</dbReference>
<comment type="subcellular location">
    <subcellularLocation>
        <location evidence="10">Endomembrane system</location>
        <topology evidence="10">Single-pass type I membrane protein</topology>
    </subcellularLocation>
    <subcellularLocation>
        <location evidence="1">Endoplasmic reticulum</location>
    </subcellularLocation>
    <subcellularLocation>
        <location evidence="12">Membrane</location>
        <topology evidence="12">Single-pass membrane protein</topology>
    </subcellularLocation>
</comment>